<dbReference type="GO" id="GO:0046930">
    <property type="term" value="C:pore complex"/>
    <property type="evidence" value="ECO:0007669"/>
    <property type="project" value="UniProtKB-KW"/>
</dbReference>
<evidence type="ECO:0000256" key="2">
    <source>
        <dbReference type="ARBA" id="ARBA00007055"/>
    </source>
</evidence>
<keyword evidence="5" id="KW-0812">Transmembrane</keyword>
<evidence type="ECO:0000313" key="11">
    <source>
        <dbReference type="EMBL" id="MBB3207775.1"/>
    </source>
</evidence>
<keyword evidence="8" id="KW-0472">Membrane</keyword>
<keyword evidence="7" id="KW-0626">Porin</keyword>
<protein>
    <submittedName>
        <fullName evidence="11">Maltoporin</fullName>
    </submittedName>
</protein>
<comment type="subcellular location">
    <subcellularLocation>
        <location evidence="1">Cell outer membrane</location>
        <topology evidence="1">Multi-pass membrane protein</topology>
    </subcellularLocation>
</comment>
<evidence type="ECO:0000256" key="7">
    <source>
        <dbReference type="ARBA" id="ARBA00023114"/>
    </source>
</evidence>
<evidence type="ECO:0000256" key="6">
    <source>
        <dbReference type="ARBA" id="ARBA00023065"/>
    </source>
</evidence>
<dbReference type="Proteomes" id="UP000536179">
    <property type="component" value="Unassembled WGS sequence"/>
</dbReference>
<evidence type="ECO:0000256" key="9">
    <source>
        <dbReference type="ARBA" id="ARBA00023237"/>
    </source>
</evidence>
<name>A0A7W5H793_9BACT</name>
<evidence type="ECO:0000256" key="4">
    <source>
        <dbReference type="ARBA" id="ARBA00022452"/>
    </source>
</evidence>
<keyword evidence="12" id="KW-1185">Reference proteome</keyword>
<dbReference type="GO" id="GO:0015288">
    <property type="term" value="F:porin activity"/>
    <property type="evidence" value="ECO:0007669"/>
    <property type="project" value="UniProtKB-KW"/>
</dbReference>
<evidence type="ECO:0000256" key="3">
    <source>
        <dbReference type="ARBA" id="ARBA00022448"/>
    </source>
</evidence>
<evidence type="ECO:0000256" key="8">
    <source>
        <dbReference type="ARBA" id="ARBA00023136"/>
    </source>
</evidence>
<dbReference type="GO" id="GO:0015144">
    <property type="term" value="F:carbohydrate transmembrane transporter activity"/>
    <property type="evidence" value="ECO:0007669"/>
    <property type="project" value="TreeGrafter"/>
</dbReference>
<dbReference type="PANTHER" id="PTHR38762:SF1">
    <property type="entry name" value="CRYPTIC OUTER MEMBRANE PORIN BGLH-RELATED"/>
    <property type="match status" value="1"/>
</dbReference>
<dbReference type="GO" id="GO:0015774">
    <property type="term" value="P:polysaccharide transport"/>
    <property type="evidence" value="ECO:0007669"/>
    <property type="project" value="TreeGrafter"/>
</dbReference>
<dbReference type="GO" id="GO:0006811">
    <property type="term" value="P:monoatomic ion transport"/>
    <property type="evidence" value="ECO:0007669"/>
    <property type="project" value="UniProtKB-KW"/>
</dbReference>
<evidence type="ECO:0000256" key="5">
    <source>
        <dbReference type="ARBA" id="ARBA00022692"/>
    </source>
</evidence>
<dbReference type="SUPFAM" id="SSF56935">
    <property type="entry name" value="Porins"/>
    <property type="match status" value="1"/>
</dbReference>
<dbReference type="InterPro" id="IPR050286">
    <property type="entry name" value="G_neg_Bact_CarbUptk_Porin"/>
</dbReference>
<proteinExistence type="inferred from homology"/>
<evidence type="ECO:0000256" key="1">
    <source>
        <dbReference type="ARBA" id="ARBA00004571"/>
    </source>
</evidence>
<sequence length="478" mass="53593">MPQPLMAQEESIEDLRLEFERMRLDYESRIARLESEQSNFVAQNTNQTNELAAQTEVLRRQLELRVPGYTALPDNAEQELLSDIRDQDVFQNLFTFHGYARSGFGGSGTGSDQEIFQAPDAPSKYRLGNENDTYVELSLERSRQLDNGTMVRGELMFAMQTQQNASFDPSDNFVLRQSYLEMWNSPLLPEWKFWVGNRYYDRHDIHVNDYFFLDMSGYGGGIEDIPFHNAKLAVAYLGGAAELPVTDNGRIADHNIDVRLYDISIPTGTLLLWGLGSYESGGTANGTGDVQGSDRGYALGAVHVIEELFGGFTKTSVQWGEGAASNFSSSVNMPFTQSSLDSQLQFTNTVTIQPNDWFTMQAVGIYRRTTAPEQTDEKTEWVSAGLRPIVHLTEHGAVAVEYGVDHIDSGRLQASGEVHKLTVSPMLRADNNFFSRPELRSFVTFAWWGDEFRGLVGGPTYANDTNGISFGVQGEHWW</sequence>
<dbReference type="GO" id="GO:0009279">
    <property type="term" value="C:cell outer membrane"/>
    <property type="evidence" value="ECO:0007669"/>
    <property type="project" value="UniProtKB-SubCell"/>
</dbReference>
<dbReference type="Pfam" id="PF02264">
    <property type="entry name" value="LamB"/>
    <property type="match status" value="1"/>
</dbReference>
<keyword evidence="6" id="KW-0406">Ion transport</keyword>
<dbReference type="EMBL" id="JACHXU010000012">
    <property type="protein sequence ID" value="MBB3207775.1"/>
    <property type="molecule type" value="Genomic_DNA"/>
</dbReference>
<organism evidence="11 12">
    <name type="scientific">Aporhodopirellula rubra</name>
    <dbReference type="NCBI Taxonomy" id="980271"/>
    <lineage>
        <taxon>Bacteria</taxon>
        <taxon>Pseudomonadati</taxon>
        <taxon>Planctomycetota</taxon>
        <taxon>Planctomycetia</taxon>
        <taxon>Pirellulales</taxon>
        <taxon>Pirellulaceae</taxon>
        <taxon>Aporhodopirellula</taxon>
    </lineage>
</organism>
<comment type="caution">
    <text evidence="11">The sequence shown here is derived from an EMBL/GenBank/DDBJ whole genome shotgun (WGS) entry which is preliminary data.</text>
</comment>
<keyword evidence="10" id="KW-0175">Coiled coil</keyword>
<gene>
    <name evidence="11" type="ORF">FHS27_003602</name>
</gene>
<dbReference type="InterPro" id="IPR003192">
    <property type="entry name" value="Porin_LamB"/>
</dbReference>
<evidence type="ECO:0000313" key="12">
    <source>
        <dbReference type="Proteomes" id="UP000536179"/>
    </source>
</evidence>
<dbReference type="AlphaFoldDB" id="A0A7W5H793"/>
<keyword evidence="3" id="KW-0813">Transport</keyword>
<accession>A0A7W5H793</accession>
<dbReference type="InterPro" id="IPR036998">
    <property type="entry name" value="Porin_LamB_sf"/>
</dbReference>
<reference evidence="11 12" key="1">
    <citation type="submission" date="2020-08" db="EMBL/GenBank/DDBJ databases">
        <title>Genomic Encyclopedia of Type Strains, Phase III (KMG-III): the genomes of soil and plant-associated and newly described type strains.</title>
        <authorList>
            <person name="Whitman W."/>
        </authorList>
    </citation>
    <scope>NUCLEOTIDE SEQUENCE [LARGE SCALE GENOMIC DNA]</scope>
    <source>
        <strain evidence="11 12">CECT 8075</strain>
    </source>
</reference>
<keyword evidence="4" id="KW-1134">Transmembrane beta strand</keyword>
<dbReference type="Gene3D" id="2.40.170.10">
    <property type="entry name" value="Porin, LamB type"/>
    <property type="match status" value="1"/>
</dbReference>
<dbReference type="PANTHER" id="PTHR38762">
    <property type="entry name" value="CRYPTIC OUTER MEMBRANE PORIN BGLH-RELATED"/>
    <property type="match status" value="1"/>
</dbReference>
<feature type="coiled-coil region" evidence="10">
    <location>
        <begin position="5"/>
        <end position="36"/>
    </location>
</feature>
<keyword evidence="9" id="KW-0998">Cell outer membrane</keyword>
<dbReference type="RefSeq" id="WP_184306068.1">
    <property type="nucleotide sequence ID" value="NZ_JACHXU010000012.1"/>
</dbReference>
<evidence type="ECO:0000256" key="10">
    <source>
        <dbReference type="SAM" id="Coils"/>
    </source>
</evidence>
<comment type="similarity">
    <text evidence="2">Belongs to the porin LamB (TC 1.B.3) family.</text>
</comment>